<feature type="compositionally biased region" description="Basic and acidic residues" evidence="3">
    <location>
        <begin position="211"/>
        <end position="225"/>
    </location>
</feature>
<dbReference type="SUPFAM" id="SSF54928">
    <property type="entry name" value="RNA-binding domain, RBD"/>
    <property type="match status" value="1"/>
</dbReference>
<feature type="region of interest" description="Disordered" evidence="3">
    <location>
        <begin position="1"/>
        <end position="81"/>
    </location>
</feature>
<keyword evidence="6" id="KW-1185">Reference proteome</keyword>
<evidence type="ECO:0000256" key="1">
    <source>
        <dbReference type="ARBA" id="ARBA00022884"/>
    </source>
</evidence>
<organism evidence="5 6">
    <name type="scientific">Talaromyces atroroseus</name>
    <dbReference type="NCBI Taxonomy" id="1441469"/>
    <lineage>
        <taxon>Eukaryota</taxon>
        <taxon>Fungi</taxon>
        <taxon>Dikarya</taxon>
        <taxon>Ascomycota</taxon>
        <taxon>Pezizomycotina</taxon>
        <taxon>Eurotiomycetes</taxon>
        <taxon>Eurotiomycetidae</taxon>
        <taxon>Eurotiales</taxon>
        <taxon>Trichocomaceae</taxon>
        <taxon>Talaromyces</taxon>
        <taxon>Talaromyces sect. Trachyspermi</taxon>
    </lineage>
</organism>
<dbReference type="InterPro" id="IPR000504">
    <property type="entry name" value="RRM_dom"/>
</dbReference>
<dbReference type="InterPro" id="IPR051229">
    <property type="entry name" value="ALYREF_mRNA_export"/>
</dbReference>
<dbReference type="Gene3D" id="3.30.70.330">
    <property type="match status" value="1"/>
</dbReference>
<feature type="domain" description="RRM" evidence="4">
    <location>
        <begin position="83"/>
        <end position="160"/>
    </location>
</feature>
<dbReference type="GeneID" id="31000046"/>
<evidence type="ECO:0000313" key="6">
    <source>
        <dbReference type="Proteomes" id="UP000214365"/>
    </source>
</evidence>
<evidence type="ECO:0000313" key="5">
    <source>
        <dbReference type="EMBL" id="OKL64472.1"/>
    </source>
</evidence>
<feature type="compositionally biased region" description="Basic and acidic residues" evidence="3">
    <location>
        <begin position="162"/>
        <end position="186"/>
    </location>
</feature>
<dbReference type="GO" id="GO:0003729">
    <property type="term" value="F:mRNA binding"/>
    <property type="evidence" value="ECO:0007669"/>
    <property type="project" value="TreeGrafter"/>
</dbReference>
<feature type="compositionally biased region" description="Basic and acidic residues" evidence="3">
    <location>
        <begin position="33"/>
        <end position="62"/>
    </location>
</feature>
<feature type="region of interest" description="Disordered" evidence="3">
    <location>
        <begin position="159"/>
        <end position="317"/>
    </location>
</feature>
<dbReference type="GO" id="GO:0005634">
    <property type="term" value="C:nucleus"/>
    <property type="evidence" value="ECO:0007669"/>
    <property type="project" value="TreeGrafter"/>
</dbReference>
<feature type="compositionally biased region" description="Basic residues" evidence="3">
    <location>
        <begin position="63"/>
        <end position="72"/>
    </location>
</feature>
<name>A0A225ASB7_TALAT</name>
<dbReference type="Pfam" id="PF00076">
    <property type="entry name" value="RRM_1"/>
    <property type="match status" value="1"/>
</dbReference>
<protein>
    <recommendedName>
        <fullName evidence="4">RRM domain-containing protein</fullName>
    </recommendedName>
</protein>
<evidence type="ECO:0000259" key="4">
    <source>
        <dbReference type="PROSITE" id="PS50102"/>
    </source>
</evidence>
<dbReference type="InterPro" id="IPR025715">
    <property type="entry name" value="FoP_C"/>
</dbReference>
<evidence type="ECO:0000256" key="2">
    <source>
        <dbReference type="PROSITE-ProRule" id="PRU00176"/>
    </source>
</evidence>
<proteinExistence type="predicted"/>
<dbReference type="SMART" id="SM00360">
    <property type="entry name" value="RRM"/>
    <property type="match status" value="1"/>
</dbReference>
<dbReference type="Pfam" id="PF13865">
    <property type="entry name" value="FoP_duplication"/>
    <property type="match status" value="1"/>
</dbReference>
<dbReference type="PROSITE" id="PS50102">
    <property type="entry name" value="RRM"/>
    <property type="match status" value="1"/>
</dbReference>
<dbReference type="OrthoDB" id="5382468at2759"/>
<dbReference type="RefSeq" id="XP_020124593.1">
    <property type="nucleotide sequence ID" value="XM_020260081.1"/>
</dbReference>
<evidence type="ECO:0000256" key="3">
    <source>
        <dbReference type="SAM" id="MobiDB-lite"/>
    </source>
</evidence>
<dbReference type="PANTHER" id="PTHR19965:SF82">
    <property type="entry name" value="THO COMPLEX SUBUNIT 4"/>
    <property type="match status" value="1"/>
</dbReference>
<dbReference type="Proteomes" id="UP000214365">
    <property type="component" value="Unassembled WGS sequence"/>
</dbReference>
<dbReference type="InterPro" id="IPR012677">
    <property type="entry name" value="Nucleotide-bd_a/b_plait_sf"/>
</dbReference>
<comment type="caution">
    <text evidence="5">The sequence shown here is derived from an EMBL/GenBank/DDBJ whole genome shotgun (WGS) entry which is preliminary data.</text>
</comment>
<dbReference type="AlphaFoldDB" id="A0A225ASB7"/>
<feature type="compositionally biased region" description="Low complexity" evidence="3">
    <location>
        <begin position="283"/>
        <end position="308"/>
    </location>
</feature>
<dbReference type="STRING" id="1441469.A0A225ASB7"/>
<dbReference type="InterPro" id="IPR035979">
    <property type="entry name" value="RBD_domain_sf"/>
</dbReference>
<dbReference type="EMBL" id="LFMY01000001">
    <property type="protein sequence ID" value="OKL64472.1"/>
    <property type="molecule type" value="Genomic_DNA"/>
</dbReference>
<keyword evidence="1 2" id="KW-0694">RNA-binding</keyword>
<gene>
    <name evidence="5" type="ORF">UA08_00291</name>
</gene>
<reference evidence="5 6" key="1">
    <citation type="submission" date="2015-06" db="EMBL/GenBank/DDBJ databases">
        <title>Talaromyces atroroseus IBT 11181 draft genome.</title>
        <authorList>
            <person name="Rasmussen K.B."/>
            <person name="Rasmussen S."/>
            <person name="Petersen B."/>
            <person name="Sicheritz-Ponten T."/>
            <person name="Mortensen U.H."/>
            <person name="Thrane U."/>
        </authorList>
    </citation>
    <scope>NUCLEOTIDE SEQUENCE [LARGE SCALE GENOMIC DNA]</scope>
    <source>
        <strain evidence="5 6">IBT 11181</strain>
    </source>
</reference>
<sequence length="317" mass="35299">MDRSLDEIISARPQKQSRRGRGSRNTSNAPPRDGVKKSYRDRVDLDRDWVHDRFDDDNGDSRSHRRDNRVRRDRASPDSEQPARLRIDNLHYDLTEEDLEGLFSGIGPVSRVRIDYDRAGRSEGVATVTYQYLEDAKQAIREFDGANAKGQPIRLTLLRGGAKAEKPKSLFERIERPHDRAERSLSPDDEGANNAGGRRRRGGRGRGGAGRRSDVSKPAPEHIDRYVPGQDSSNRRNTGRRPGERRDEKRKDGGGGGRQNGARPRKTQEELDQEMDDYWGTSAATAGAGAETVVTAPATTTTNEPAAAGDDDIDMIE</sequence>
<feature type="compositionally biased region" description="Basic and acidic residues" evidence="3">
    <location>
        <begin position="241"/>
        <end position="253"/>
    </location>
</feature>
<accession>A0A225ASB7</accession>
<dbReference type="SMART" id="SM01218">
    <property type="entry name" value="FoP_duplication"/>
    <property type="match status" value="1"/>
</dbReference>
<dbReference type="PANTHER" id="PTHR19965">
    <property type="entry name" value="RNA AND EXPORT FACTOR BINDING PROTEIN"/>
    <property type="match status" value="1"/>
</dbReference>
<dbReference type="CDD" id="cd12418">
    <property type="entry name" value="RRM_Aly_REF_like"/>
    <property type="match status" value="1"/>
</dbReference>